<comment type="similarity">
    <text evidence="2">Belongs to the ABC transporter superfamily. ABCG family. Eye pigment precursor importer (TC 3.A.1.204) subfamily.</text>
</comment>
<dbReference type="EMBL" id="CAJNOI010000172">
    <property type="protein sequence ID" value="CAF1154919.1"/>
    <property type="molecule type" value="Genomic_DNA"/>
</dbReference>
<proteinExistence type="inferred from homology"/>
<comment type="subcellular location">
    <subcellularLocation>
        <location evidence="1">Membrane</location>
        <topology evidence="1">Multi-pass membrane protein</topology>
    </subcellularLocation>
</comment>
<dbReference type="GO" id="GO:0005886">
    <property type="term" value="C:plasma membrane"/>
    <property type="evidence" value="ECO:0007669"/>
    <property type="project" value="TreeGrafter"/>
</dbReference>
<dbReference type="InterPro" id="IPR027417">
    <property type="entry name" value="P-loop_NTPase"/>
</dbReference>
<evidence type="ECO:0000256" key="3">
    <source>
        <dbReference type="ARBA" id="ARBA00022448"/>
    </source>
</evidence>
<evidence type="ECO:0000256" key="1">
    <source>
        <dbReference type="ARBA" id="ARBA00004141"/>
    </source>
</evidence>
<keyword evidence="8 9" id="KW-0472">Membrane</keyword>
<evidence type="ECO:0000256" key="6">
    <source>
        <dbReference type="ARBA" id="ARBA00022840"/>
    </source>
</evidence>
<dbReference type="PROSITE" id="PS50893">
    <property type="entry name" value="ABC_TRANSPORTER_2"/>
    <property type="match status" value="1"/>
</dbReference>
<keyword evidence="7 9" id="KW-1133">Transmembrane helix</keyword>
<feature type="transmembrane region" description="Helical" evidence="9">
    <location>
        <begin position="522"/>
        <end position="542"/>
    </location>
</feature>
<keyword evidence="4 9" id="KW-0812">Transmembrane</keyword>
<evidence type="ECO:0000313" key="12">
    <source>
        <dbReference type="EMBL" id="CAF1341977.1"/>
    </source>
</evidence>
<evidence type="ECO:0000256" key="8">
    <source>
        <dbReference type="ARBA" id="ARBA00023136"/>
    </source>
</evidence>
<keyword evidence="13" id="KW-1185">Reference proteome</keyword>
<accession>A0A814T093</accession>
<evidence type="ECO:0000313" key="13">
    <source>
        <dbReference type="Proteomes" id="UP000663832"/>
    </source>
</evidence>
<evidence type="ECO:0000313" key="11">
    <source>
        <dbReference type="EMBL" id="CAF1154919.1"/>
    </source>
</evidence>
<dbReference type="SUPFAM" id="SSF52540">
    <property type="entry name" value="P-loop containing nucleoside triphosphate hydrolases"/>
    <property type="match status" value="1"/>
</dbReference>
<organism evidence="11 14">
    <name type="scientific">Adineta steineri</name>
    <dbReference type="NCBI Taxonomy" id="433720"/>
    <lineage>
        <taxon>Eukaryota</taxon>
        <taxon>Metazoa</taxon>
        <taxon>Spiralia</taxon>
        <taxon>Gnathifera</taxon>
        <taxon>Rotifera</taxon>
        <taxon>Eurotatoria</taxon>
        <taxon>Bdelloidea</taxon>
        <taxon>Adinetida</taxon>
        <taxon>Adinetidae</taxon>
        <taxon>Adineta</taxon>
    </lineage>
</organism>
<keyword evidence="3" id="KW-0813">Transport</keyword>
<dbReference type="OrthoDB" id="66620at2759"/>
<reference evidence="11" key="1">
    <citation type="submission" date="2021-02" db="EMBL/GenBank/DDBJ databases">
        <authorList>
            <person name="Nowell W R."/>
        </authorList>
    </citation>
    <scope>NUCLEOTIDE SEQUENCE</scope>
</reference>
<dbReference type="PROSITE" id="PS00211">
    <property type="entry name" value="ABC_TRANSPORTER_1"/>
    <property type="match status" value="1"/>
</dbReference>
<dbReference type="InterPro" id="IPR003439">
    <property type="entry name" value="ABC_transporter-like_ATP-bd"/>
</dbReference>
<evidence type="ECO:0000256" key="2">
    <source>
        <dbReference type="ARBA" id="ARBA00005814"/>
    </source>
</evidence>
<dbReference type="Gene3D" id="3.40.50.300">
    <property type="entry name" value="P-loop containing nucleotide triphosphate hydrolases"/>
    <property type="match status" value="1"/>
</dbReference>
<protein>
    <recommendedName>
        <fullName evidence="10">ABC transporter domain-containing protein</fullName>
    </recommendedName>
</protein>
<dbReference type="SMART" id="SM00382">
    <property type="entry name" value="AAA"/>
    <property type="match status" value="1"/>
</dbReference>
<dbReference type="Proteomes" id="UP000663832">
    <property type="component" value="Unassembled WGS sequence"/>
</dbReference>
<feature type="domain" description="ABC transporter" evidence="10">
    <location>
        <begin position="31"/>
        <end position="288"/>
    </location>
</feature>
<feature type="transmembrane region" description="Helical" evidence="9">
    <location>
        <begin position="378"/>
        <end position="397"/>
    </location>
</feature>
<feature type="transmembrane region" description="Helical" evidence="9">
    <location>
        <begin position="462"/>
        <end position="480"/>
    </location>
</feature>
<evidence type="ECO:0000256" key="7">
    <source>
        <dbReference type="ARBA" id="ARBA00022989"/>
    </source>
</evidence>
<comment type="caution">
    <text evidence="11">The sequence shown here is derived from an EMBL/GenBank/DDBJ whole genome shotgun (WGS) entry which is preliminary data.</text>
</comment>
<feature type="transmembrane region" description="Helical" evidence="9">
    <location>
        <begin position="549"/>
        <end position="567"/>
    </location>
</feature>
<evidence type="ECO:0000313" key="14">
    <source>
        <dbReference type="Proteomes" id="UP000663877"/>
    </source>
</evidence>
<gene>
    <name evidence="11" type="ORF">BJG266_LOCUS24305</name>
    <name evidence="12" type="ORF">QVE165_LOCUS33491</name>
</gene>
<evidence type="ECO:0000256" key="5">
    <source>
        <dbReference type="ARBA" id="ARBA00022741"/>
    </source>
</evidence>
<sequence length="624" mass="69858">MISDKSNDDRVAVNFINKHPEFTFSWSRLCVQTRDDNKFSCAAYLRGLKFDGKSQQQRRELLVDVSGIVQPGQILAVMGASGVGKTTLLKVLSGLDDPSTLELVSGTIMINGRVTTRNKRLKSSCIGHVEQDQVFIETMTLHEHLIFQAMLRMQSLSMTDDDRRACVFEMIKLLGLEKCTSTIISKLSGGERKRLAFATVALTDPSIMLIDEPTSNLDAYLAKSLMDTIRKLAVEGRRSMIIVLHQPTSEMFKFIDLLCVLVQNGKQAFFGSTNSEALPFFANDCGLIGSSLDVYIEQLAAPETAASKEALQAVERFAKSSYALSLDSLTTPSNNISSLSSSLTTTYGSTPNFFRQMKWLLWRSYMAGIRNRVHTYDALVKTFVPAIVLGLLYFNLAHRDPSRLYETNVNALLIVIIYVSATTCGTLISGTVPNAIFVFLKETQQHMYGTLAFYISTYLHDFPKIILVSATFSSIIYWCASISIDHNYFLHFLAFVSTVVLTSITSASMGAFIASFSGSVESAVATTVPVLQILVVFSDYFLDLKRLPFILYILPYLSPFYYGYSILNKLQWDNGSSSAVIYFDIAMLFLLFTVFNILAFIVIWWRAHRFHLAGKWQTISEKKQ</sequence>
<name>A0A814T093_9BILA</name>
<evidence type="ECO:0000256" key="4">
    <source>
        <dbReference type="ARBA" id="ARBA00022692"/>
    </source>
</evidence>
<dbReference type="AlphaFoldDB" id="A0A814T093"/>
<dbReference type="InterPro" id="IPR017871">
    <property type="entry name" value="ABC_transporter-like_CS"/>
</dbReference>
<dbReference type="PANTHER" id="PTHR48041:SF139">
    <property type="entry name" value="PROTEIN SCARLET"/>
    <property type="match status" value="1"/>
</dbReference>
<evidence type="ECO:0000259" key="10">
    <source>
        <dbReference type="PROSITE" id="PS50893"/>
    </source>
</evidence>
<evidence type="ECO:0000256" key="9">
    <source>
        <dbReference type="SAM" id="Phobius"/>
    </source>
</evidence>
<dbReference type="Proteomes" id="UP000663877">
    <property type="component" value="Unassembled WGS sequence"/>
</dbReference>
<dbReference type="InterPro" id="IPR003593">
    <property type="entry name" value="AAA+_ATPase"/>
</dbReference>
<keyword evidence="5" id="KW-0547">Nucleotide-binding</keyword>
<dbReference type="InterPro" id="IPR050352">
    <property type="entry name" value="ABCG_transporters"/>
</dbReference>
<dbReference type="GO" id="GO:0016887">
    <property type="term" value="F:ATP hydrolysis activity"/>
    <property type="evidence" value="ECO:0007669"/>
    <property type="project" value="InterPro"/>
</dbReference>
<feature type="transmembrane region" description="Helical" evidence="9">
    <location>
        <begin position="579"/>
        <end position="605"/>
    </location>
</feature>
<keyword evidence="6" id="KW-0067">ATP-binding</keyword>
<dbReference type="EMBL" id="CAJNOM010000307">
    <property type="protein sequence ID" value="CAF1341977.1"/>
    <property type="molecule type" value="Genomic_DNA"/>
</dbReference>
<dbReference type="Pfam" id="PF00005">
    <property type="entry name" value="ABC_tran"/>
    <property type="match status" value="1"/>
</dbReference>
<dbReference type="Pfam" id="PF01061">
    <property type="entry name" value="ABC2_membrane"/>
    <property type="match status" value="1"/>
</dbReference>
<dbReference type="GO" id="GO:0140359">
    <property type="term" value="F:ABC-type transporter activity"/>
    <property type="evidence" value="ECO:0007669"/>
    <property type="project" value="InterPro"/>
</dbReference>
<dbReference type="GO" id="GO:0005524">
    <property type="term" value="F:ATP binding"/>
    <property type="evidence" value="ECO:0007669"/>
    <property type="project" value="UniProtKB-KW"/>
</dbReference>
<feature type="transmembrane region" description="Helical" evidence="9">
    <location>
        <begin position="492"/>
        <end position="516"/>
    </location>
</feature>
<feature type="transmembrane region" description="Helical" evidence="9">
    <location>
        <begin position="409"/>
        <end position="432"/>
    </location>
</feature>
<dbReference type="PANTHER" id="PTHR48041">
    <property type="entry name" value="ABC TRANSPORTER G FAMILY MEMBER 28"/>
    <property type="match status" value="1"/>
</dbReference>
<dbReference type="InterPro" id="IPR013525">
    <property type="entry name" value="ABC2_TM"/>
</dbReference>